<comment type="caution">
    <text evidence="1">The sequence shown here is derived from an EMBL/GenBank/DDBJ whole genome shotgun (WGS) entry which is preliminary data.</text>
</comment>
<dbReference type="OrthoDB" id="10311515at2759"/>
<dbReference type="AlphaFoldDB" id="A0A812ZBV0"/>
<sequence length="80" mass="9101">MRANNLWESELVAGVAFRPQKCRPSQNSRHHDSTFVAEDGTRIAYRLYRSADAEAKQAQEGRLLVSCYFHANAELCTDLE</sequence>
<dbReference type="EMBL" id="CAJNJA010046757">
    <property type="protein sequence ID" value="CAE7819506.1"/>
    <property type="molecule type" value="Genomic_DNA"/>
</dbReference>
<evidence type="ECO:0000313" key="2">
    <source>
        <dbReference type="Proteomes" id="UP000601435"/>
    </source>
</evidence>
<reference evidence="1" key="1">
    <citation type="submission" date="2021-02" db="EMBL/GenBank/DDBJ databases">
        <authorList>
            <person name="Dougan E. K."/>
            <person name="Rhodes N."/>
            <person name="Thang M."/>
            <person name="Chan C."/>
        </authorList>
    </citation>
    <scope>NUCLEOTIDE SEQUENCE</scope>
</reference>
<dbReference type="Proteomes" id="UP000601435">
    <property type="component" value="Unassembled WGS sequence"/>
</dbReference>
<protein>
    <submittedName>
        <fullName evidence="1">Abhd13 protein</fullName>
    </submittedName>
</protein>
<organism evidence="1 2">
    <name type="scientific">Symbiodinium necroappetens</name>
    <dbReference type="NCBI Taxonomy" id="1628268"/>
    <lineage>
        <taxon>Eukaryota</taxon>
        <taxon>Sar</taxon>
        <taxon>Alveolata</taxon>
        <taxon>Dinophyceae</taxon>
        <taxon>Suessiales</taxon>
        <taxon>Symbiodiniaceae</taxon>
        <taxon>Symbiodinium</taxon>
    </lineage>
</organism>
<keyword evidence="2" id="KW-1185">Reference proteome</keyword>
<name>A0A812ZBV0_9DINO</name>
<accession>A0A812ZBV0</accession>
<gene>
    <name evidence="1" type="primary">abhd13</name>
    <name evidence="1" type="ORF">SNEC2469_LOCUS24365</name>
</gene>
<proteinExistence type="predicted"/>
<evidence type="ECO:0000313" key="1">
    <source>
        <dbReference type="EMBL" id="CAE7819506.1"/>
    </source>
</evidence>
<feature type="non-terminal residue" evidence="1">
    <location>
        <position position="80"/>
    </location>
</feature>